<comment type="caution">
    <text evidence="1">The sequence shown here is derived from an EMBL/GenBank/DDBJ whole genome shotgun (WGS) entry which is preliminary data.</text>
</comment>
<evidence type="ECO:0000313" key="1">
    <source>
        <dbReference type="EMBL" id="GAG50358.1"/>
    </source>
</evidence>
<accession>X0YPI2</accession>
<reference evidence="1" key="1">
    <citation type="journal article" date="2014" name="Front. Microbiol.">
        <title>High frequency of phylogenetically diverse reductive dehalogenase-homologous genes in deep subseafloor sedimentary metagenomes.</title>
        <authorList>
            <person name="Kawai M."/>
            <person name="Futagami T."/>
            <person name="Toyoda A."/>
            <person name="Takaki Y."/>
            <person name="Nishi S."/>
            <person name="Hori S."/>
            <person name="Arai W."/>
            <person name="Tsubouchi T."/>
            <person name="Morono Y."/>
            <person name="Uchiyama I."/>
            <person name="Ito T."/>
            <person name="Fujiyama A."/>
            <person name="Inagaki F."/>
            <person name="Takami H."/>
        </authorList>
    </citation>
    <scope>NUCLEOTIDE SEQUENCE</scope>
    <source>
        <strain evidence="1">Expedition CK06-06</strain>
    </source>
</reference>
<gene>
    <name evidence="1" type="ORF">S01H1_84083</name>
</gene>
<sequence>IISYAGKVEDLAYFDNPNELSANVPRCRWVRYRMEGGGGPQRDPLVVERGDRQ</sequence>
<dbReference type="EMBL" id="BARS01057317">
    <property type="protein sequence ID" value="GAG50358.1"/>
    <property type="molecule type" value="Genomic_DNA"/>
</dbReference>
<dbReference type="AlphaFoldDB" id="X0YPI2"/>
<name>X0YPI2_9ZZZZ</name>
<organism evidence="1">
    <name type="scientific">marine sediment metagenome</name>
    <dbReference type="NCBI Taxonomy" id="412755"/>
    <lineage>
        <taxon>unclassified sequences</taxon>
        <taxon>metagenomes</taxon>
        <taxon>ecological metagenomes</taxon>
    </lineage>
</organism>
<protein>
    <submittedName>
        <fullName evidence="1">Uncharacterized protein</fullName>
    </submittedName>
</protein>
<proteinExistence type="predicted"/>
<feature type="non-terminal residue" evidence="1">
    <location>
        <position position="1"/>
    </location>
</feature>